<dbReference type="KEGG" id="ssai:N0B31_19305"/>
<name>A0A9E7R403_9EURY</name>
<dbReference type="PRINTS" id="PR00069">
    <property type="entry name" value="ALDKETRDTASE"/>
</dbReference>
<dbReference type="PIRSF" id="PIRSF000097">
    <property type="entry name" value="AKR"/>
    <property type="match status" value="1"/>
</dbReference>
<dbReference type="EMBL" id="CP104003">
    <property type="protein sequence ID" value="UWM54250.1"/>
    <property type="molecule type" value="Genomic_DNA"/>
</dbReference>
<dbReference type="Gene3D" id="3.20.20.100">
    <property type="entry name" value="NADP-dependent oxidoreductase domain"/>
    <property type="match status" value="1"/>
</dbReference>
<dbReference type="RefSeq" id="WP_260593244.1">
    <property type="nucleotide sequence ID" value="NZ_CP104003.1"/>
</dbReference>
<evidence type="ECO:0000259" key="4">
    <source>
        <dbReference type="Pfam" id="PF00248"/>
    </source>
</evidence>
<dbReference type="SUPFAM" id="SSF51430">
    <property type="entry name" value="NAD(P)-linked oxidoreductase"/>
    <property type="match status" value="1"/>
</dbReference>
<dbReference type="PANTHER" id="PTHR43827">
    <property type="entry name" value="2,5-DIKETO-D-GLUCONIC ACID REDUCTASE"/>
    <property type="match status" value="1"/>
</dbReference>
<dbReference type="Proteomes" id="UP001057580">
    <property type="component" value="Chromosome"/>
</dbReference>
<feature type="domain" description="NADP-dependent oxidoreductase" evidence="4">
    <location>
        <begin position="27"/>
        <end position="271"/>
    </location>
</feature>
<dbReference type="Pfam" id="PF00248">
    <property type="entry name" value="Aldo_ket_red"/>
    <property type="match status" value="1"/>
</dbReference>
<evidence type="ECO:0000313" key="5">
    <source>
        <dbReference type="EMBL" id="UWM54250.1"/>
    </source>
</evidence>
<reference evidence="5" key="1">
    <citation type="submission" date="2022-09" db="EMBL/GenBank/DDBJ databases">
        <title>Diverse halophilic archaea isolated from saline environments.</title>
        <authorList>
            <person name="Cui H.-L."/>
        </authorList>
    </citation>
    <scope>NUCLEOTIDE SEQUENCE</scope>
    <source>
        <strain evidence="5">ZS-35-S2</strain>
    </source>
</reference>
<evidence type="ECO:0000313" key="6">
    <source>
        <dbReference type="Proteomes" id="UP001057580"/>
    </source>
</evidence>
<proteinExistence type="inferred from homology"/>
<protein>
    <submittedName>
        <fullName evidence="5">Aldo/keto reductase</fullName>
    </submittedName>
</protein>
<keyword evidence="6" id="KW-1185">Reference proteome</keyword>
<dbReference type="PROSITE" id="PS00798">
    <property type="entry name" value="ALDOKETO_REDUCTASE_1"/>
    <property type="match status" value="1"/>
</dbReference>
<keyword evidence="2" id="KW-0521">NADP</keyword>
<dbReference type="InterPro" id="IPR020471">
    <property type="entry name" value="AKR"/>
</dbReference>
<dbReference type="PROSITE" id="PS00062">
    <property type="entry name" value="ALDOKETO_REDUCTASE_2"/>
    <property type="match status" value="1"/>
</dbReference>
<dbReference type="FunFam" id="3.20.20.100:FF:000002">
    <property type="entry name" value="2,5-diketo-D-gluconic acid reductase A"/>
    <property type="match status" value="1"/>
</dbReference>
<dbReference type="InterPro" id="IPR036812">
    <property type="entry name" value="NAD(P)_OxRdtase_dom_sf"/>
</dbReference>
<organism evidence="5 6">
    <name type="scientific">Salinirubellus salinus</name>
    <dbReference type="NCBI Taxonomy" id="1364945"/>
    <lineage>
        <taxon>Archaea</taxon>
        <taxon>Methanobacteriati</taxon>
        <taxon>Methanobacteriota</taxon>
        <taxon>Stenosarchaea group</taxon>
        <taxon>Halobacteria</taxon>
        <taxon>Halobacteriales</taxon>
        <taxon>Natronomonadaceae</taxon>
        <taxon>Salinirubellus</taxon>
    </lineage>
</organism>
<evidence type="ECO:0000256" key="1">
    <source>
        <dbReference type="ARBA" id="ARBA00007905"/>
    </source>
</evidence>
<dbReference type="AlphaFoldDB" id="A0A9E7R403"/>
<dbReference type="InterPro" id="IPR023210">
    <property type="entry name" value="NADP_OxRdtase_dom"/>
</dbReference>
<comment type="similarity">
    <text evidence="1">Belongs to the aldo/keto reductase family.</text>
</comment>
<keyword evidence="3" id="KW-0560">Oxidoreductase</keyword>
<dbReference type="InterPro" id="IPR018170">
    <property type="entry name" value="Aldo/ket_reductase_CS"/>
</dbReference>
<dbReference type="GO" id="GO:0016616">
    <property type="term" value="F:oxidoreductase activity, acting on the CH-OH group of donors, NAD or NADP as acceptor"/>
    <property type="evidence" value="ECO:0007669"/>
    <property type="project" value="UniProtKB-ARBA"/>
</dbReference>
<gene>
    <name evidence="5" type="ORF">N0B31_19305</name>
</gene>
<accession>A0A9E7R403</accession>
<evidence type="ECO:0000256" key="2">
    <source>
        <dbReference type="ARBA" id="ARBA00022857"/>
    </source>
</evidence>
<evidence type="ECO:0000256" key="3">
    <source>
        <dbReference type="ARBA" id="ARBA00023002"/>
    </source>
</evidence>
<dbReference type="PANTHER" id="PTHR43827:SF3">
    <property type="entry name" value="NADP-DEPENDENT OXIDOREDUCTASE DOMAIN-CONTAINING PROTEIN"/>
    <property type="match status" value="1"/>
</dbReference>
<dbReference type="GeneID" id="74944617"/>
<sequence length="317" mass="35679">MQESIQTDVQTTEQTYLTVQGAEVPALGFGTYHLPDDQVYDAVSTALDVGYRHIDTAMGYDNEIDVGRAIRDSGVPREDLWVTTKLLGYREVLFHDNMMDATRNRLEQLDLEYLDLLLIHWWDGASDMATVLEYMSELVEEGLVRHIGVSNFSLEELQEAVRVSPVPIFTNQIEYHAYLDRSEMLAFCRANDVLLTAYSPLGQGLVVGDAVLSEIGARYGKTAAQVAIRWLLQQEGVSTIPRSANPKHIRANFDVMDFELTRDEIRRIDELEGPLMYRLNREGGAIYELRGALGPVVPDFLRERLVSVGGRVARLVG</sequence>